<evidence type="ECO:0000259" key="2">
    <source>
        <dbReference type="Pfam" id="PF23238"/>
    </source>
</evidence>
<dbReference type="Pfam" id="PF05729">
    <property type="entry name" value="NACHT"/>
    <property type="match status" value="1"/>
</dbReference>
<reference evidence="4" key="2">
    <citation type="submission" date="2023-01" db="EMBL/GenBank/DDBJ databases">
        <authorList>
            <person name="Petersen C."/>
        </authorList>
    </citation>
    <scope>NUCLEOTIDE SEQUENCE</scope>
    <source>
        <strain evidence="4">IBT 17514</strain>
    </source>
</reference>
<dbReference type="Gene3D" id="3.40.50.300">
    <property type="entry name" value="P-loop containing nucleotide triphosphate hydrolases"/>
    <property type="match status" value="1"/>
</dbReference>
<name>A0AAD6HG49_9EURO</name>
<organism evidence="4 5">
    <name type="scientific">Penicillium malachiteum</name>
    <dbReference type="NCBI Taxonomy" id="1324776"/>
    <lineage>
        <taxon>Eukaryota</taxon>
        <taxon>Fungi</taxon>
        <taxon>Dikarya</taxon>
        <taxon>Ascomycota</taxon>
        <taxon>Pezizomycotina</taxon>
        <taxon>Eurotiomycetes</taxon>
        <taxon>Eurotiomycetidae</taxon>
        <taxon>Eurotiales</taxon>
        <taxon>Aspergillaceae</taxon>
        <taxon>Penicillium</taxon>
    </lineage>
</organism>
<feature type="domain" description="Arm-like repeat" evidence="3">
    <location>
        <begin position="7"/>
        <end position="81"/>
    </location>
</feature>
<evidence type="ECO:0008006" key="6">
    <source>
        <dbReference type="Google" id="ProtNLM"/>
    </source>
</evidence>
<dbReference type="Pfam" id="PF23238">
    <property type="entry name" value="DUF7068"/>
    <property type="match status" value="1"/>
</dbReference>
<comment type="caution">
    <text evidence="4">The sequence shown here is derived from an EMBL/GenBank/DDBJ whole genome shotgun (WGS) entry which is preliminary data.</text>
</comment>
<dbReference type="Proteomes" id="UP001215712">
    <property type="component" value="Unassembled WGS sequence"/>
</dbReference>
<dbReference type="AlphaFoldDB" id="A0AAD6HG49"/>
<sequence length="808" mass="92302">MADLLYSEPHLTSDLLRRWPSAQGREKAAFRALISCMVHIFQDGPLPSRMIEAAKLSSAVDMKDYDVLLRTFTNELIKEASGASHVGLVAFLVPVLRSLTDRLDNAKENSQSETQYHLVYTLSVILDAMGDIGINDLSRENVHEPLRQSLKALLGISNDESTAAAVWRYASDIIIPLGKIAGAVPNFDPSKFIDATPQVMKLLSSISSLVKSTQKVLEESQSLQDTAKKMCSLFDQRDWYGALRYTDLLITAKAFKTLEHFLQYNPSKTADQFWCGLLAQLERSWYSEKDTQKTITDLISRALSQIDNKRRPAWMWINMLAEIFDQTDWKGQTKPRRKREFLKKKSKADPTFTAYFPTEITGLGNESQLLDSALPNCDEAVDFYADNELAKAYKKSHLEITRLSGELLDMEQCYINLAIVHISSQRKAISEGTGPSSAFIRSKHSTAISRTSNEWIALHSLFDKREIDKKASQPRRIMIHGRAGELFDRIIWLPLRALKEKPTLQELLDSYLQNSSSRLDRKCIVTALQKLVNSLESNSRTLLLLDGLDEIPPESMSSAAVRNILNHHSVIITSRPHAVSFNGLDQMHLELETMGFRDEEIQSYLSKVVDDESKRDAIKAFIDEHWLIQDLVRIPIQLDAICYSWDDDFLSGGTTTMTALYQEIEVGLWRKDLEQLRRINQGQKLLNRSQLQRYGNDEMNFLEFLAFTGLTNDIIEFNQKHREEVYKHSEFIGMTDDILDKLSFLRTSNLSKRKISTYHFIHLTFQAYFAARYFTRCWISGKALACQTLCIQEHSSLGYLSPERFLQD</sequence>
<keyword evidence="5" id="KW-1185">Reference proteome</keyword>
<dbReference type="InterPro" id="IPR027417">
    <property type="entry name" value="P-loop_NTPase"/>
</dbReference>
<dbReference type="InterPro" id="IPR007111">
    <property type="entry name" value="NACHT_NTPase"/>
</dbReference>
<evidence type="ECO:0000313" key="5">
    <source>
        <dbReference type="Proteomes" id="UP001215712"/>
    </source>
</evidence>
<evidence type="ECO:0000259" key="3">
    <source>
        <dbReference type="Pfam" id="PF23948"/>
    </source>
</evidence>
<dbReference type="InterPro" id="IPR056251">
    <property type="entry name" value="Arm_rpt_dom"/>
</dbReference>
<evidence type="ECO:0000259" key="1">
    <source>
        <dbReference type="Pfam" id="PF05729"/>
    </source>
</evidence>
<dbReference type="PANTHER" id="PTHR46312:SF2">
    <property type="entry name" value="NUCLEOTIDE-BINDING OLIGOMERIZATION DOMAIN-CONTAINING PROTEIN 2-LIKE"/>
    <property type="match status" value="1"/>
</dbReference>
<feature type="domain" description="NACHT" evidence="1">
    <location>
        <begin position="486"/>
        <end position="611"/>
    </location>
</feature>
<dbReference type="PANTHER" id="PTHR46312">
    <property type="entry name" value="NACHT DOMAIN-CONTAINING PROTEIN"/>
    <property type="match status" value="1"/>
</dbReference>
<reference evidence="4" key="1">
    <citation type="journal article" date="2023" name="IMA Fungus">
        <title>Comparative genomic study of the Penicillium genus elucidates a diverse pangenome and 15 lateral gene transfer events.</title>
        <authorList>
            <person name="Petersen C."/>
            <person name="Sorensen T."/>
            <person name="Nielsen M.R."/>
            <person name="Sondergaard T.E."/>
            <person name="Sorensen J.L."/>
            <person name="Fitzpatrick D.A."/>
            <person name="Frisvad J.C."/>
            <person name="Nielsen K.L."/>
        </authorList>
    </citation>
    <scope>NUCLEOTIDE SEQUENCE</scope>
    <source>
        <strain evidence="4">IBT 17514</strain>
    </source>
</reference>
<proteinExistence type="predicted"/>
<feature type="domain" description="DUF7068" evidence="2">
    <location>
        <begin position="614"/>
        <end position="648"/>
    </location>
</feature>
<dbReference type="Pfam" id="PF23948">
    <property type="entry name" value="ARM_5"/>
    <property type="match status" value="2"/>
</dbReference>
<dbReference type="InterPro" id="IPR055496">
    <property type="entry name" value="DUF7068"/>
</dbReference>
<accession>A0AAD6HG49</accession>
<feature type="domain" description="Arm-like repeat" evidence="3">
    <location>
        <begin position="91"/>
        <end position="373"/>
    </location>
</feature>
<evidence type="ECO:0000313" key="4">
    <source>
        <dbReference type="EMBL" id="KAJ5712585.1"/>
    </source>
</evidence>
<protein>
    <recommendedName>
        <fullName evidence="6">NACHT domain-containing protein</fullName>
    </recommendedName>
</protein>
<dbReference type="EMBL" id="JAQJAN010000013">
    <property type="protein sequence ID" value="KAJ5712585.1"/>
    <property type="molecule type" value="Genomic_DNA"/>
</dbReference>
<gene>
    <name evidence="4" type="ORF">N7493_009053</name>
</gene>